<feature type="transmembrane region" description="Helical" evidence="6">
    <location>
        <begin position="180"/>
        <end position="204"/>
    </location>
</feature>
<evidence type="ECO:0000313" key="8">
    <source>
        <dbReference type="Proteomes" id="UP001217089"/>
    </source>
</evidence>
<keyword evidence="8" id="KW-1185">Reference proteome</keyword>
<keyword evidence="6" id="KW-0812">Transmembrane</keyword>
<dbReference type="PANTHER" id="PTHR23097">
    <property type="entry name" value="TUMOR NECROSIS FACTOR RECEPTOR SUPERFAMILY MEMBER"/>
    <property type="match status" value="1"/>
</dbReference>
<evidence type="ECO:0000256" key="3">
    <source>
        <dbReference type="ARBA" id="ARBA00022737"/>
    </source>
</evidence>
<evidence type="ECO:0000256" key="1">
    <source>
        <dbReference type="ARBA" id="ARBA00022703"/>
    </source>
</evidence>
<keyword evidence="3" id="KW-0677">Repeat</keyword>
<gene>
    <name evidence="7" type="ORF">KUTeg_001749</name>
</gene>
<name>A0ABQ9FTU5_TEGGR</name>
<comment type="caution">
    <text evidence="7">The sequence shown here is derived from an EMBL/GenBank/DDBJ whole genome shotgun (WGS) entry which is preliminary data.</text>
</comment>
<keyword evidence="4" id="KW-1015">Disulfide bond</keyword>
<evidence type="ECO:0000313" key="7">
    <source>
        <dbReference type="EMBL" id="KAJ8320162.1"/>
    </source>
</evidence>
<protein>
    <recommendedName>
        <fullName evidence="9">TNFR-Cys domain-containing protein</fullName>
    </recommendedName>
</protein>
<accession>A0ABQ9FTU5</accession>
<evidence type="ECO:0000256" key="4">
    <source>
        <dbReference type="ARBA" id="ARBA00023157"/>
    </source>
</evidence>
<keyword evidence="6" id="KW-1133">Transmembrane helix</keyword>
<dbReference type="InterPro" id="IPR052459">
    <property type="entry name" value="TNFRSF_decoy_receptor"/>
</dbReference>
<keyword evidence="2" id="KW-0732">Signal</keyword>
<dbReference type="Proteomes" id="UP001217089">
    <property type="component" value="Unassembled WGS sequence"/>
</dbReference>
<dbReference type="PANTHER" id="PTHR23097:SF181">
    <property type="entry name" value="CASPASE-8-LIKE"/>
    <property type="match status" value="1"/>
</dbReference>
<evidence type="ECO:0000256" key="5">
    <source>
        <dbReference type="ARBA" id="ARBA00023180"/>
    </source>
</evidence>
<sequence>MLIKNYIFFLTGHEMVSCVDAETGAKGFQCKQCSMKSYQPDTNRFGDRCKLRKICREHFREYEFYGSPTKDAICKCQLGYHFEINDQRACVPNIECEKGYGQTEYGRCEPCLPKDMYSDKKDNIQRCIQLTFCEKDGRCTLKKSNGTFDNVCSGKVADVSKCENITNGLPQTDGNGDSNIGIIVGSVVGGLFLFVFLLLLFLFLMQRRRNQRSRGQIRNRPLTKELLDRVMERIIERSGEDDAYCKKVFSASFREIEDRINNQIWSLAQKLYKDHYQAGMYELIVEKYKGKENKFAINGYLEEWRQWKGETPQAISDIFRSLKECSREDIVYEICNKFREGYPEVVLDAEGQLENGVVRKRSSNLNFFERNFGTFPLCKKKRNNDDVEKQENRETKDKLLALEIQSREPEQEIGNLTPQEAGVIFRDRPSPSAPVIDEFGNVHTDVGFHRTLSSPVQCSS</sequence>
<reference evidence="7 8" key="1">
    <citation type="submission" date="2022-12" db="EMBL/GenBank/DDBJ databases">
        <title>Chromosome-level genome of Tegillarca granosa.</title>
        <authorList>
            <person name="Kim J."/>
        </authorList>
    </citation>
    <scope>NUCLEOTIDE SEQUENCE [LARGE SCALE GENOMIC DNA]</scope>
    <source>
        <strain evidence="7">Teg-2019</strain>
        <tissue evidence="7">Adductor muscle</tissue>
    </source>
</reference>
<proteinExistence type="predicted"/>
<evidence type="ECO:0008006" key="9">
    <source>
        <dbReference type="Google" id="ProtNLM"/>
    </source>
</evidence>
<keyword evidence="6" id="KW-0472">Membrane</keyword>
<dbReference type="Gene3D" id="2.10.50.10">
    <property type="entry name" value="Tumor Necrosis Factor Receptor, subunit A, domain 2"/>
    <property type="match status" value="1"/>
</dbReference>
<keyword evidence="1" id="KW-0053">Apoptosis</keyword>
<evidence type="ECO:0000256" key="2">
    <source>
        <dbReference type="ARBA" id="ARBA00022729"/>
    </source>
</evidence>
<evidence type="ECO:0000256" key="6">
    <source>
        <dbReference type="SAM" id="Phobius"/>
    </source>
</evidence>
<keyword evidence="5" id="KW-0325">Glycoprotein</keyword>
<organism evidence="7 8">
    <name type="scientific">Tegillarca granosa</name>
    <name type="common">Malaysian cockle</name>
    <name type="synonym">Anadara granosa</name>
    <dbReference type="NCBI Taxonomy" id="220873"/>
    <lineage>
        <taxon>Eukaryota</taxon>
        <taxon>Metazoa</taxon>
        <taxon>Spiralia</taxon>
        <taxon>Lophotrochozoa</taxon>
        <taxon>Mollusca</taxon>
        <taxon>Bivalvia</taxon>
        <taxon>Autobranchia</taxon>
        <taxon>Pteriomorphia</taxon>
        <taxon>Arcoida</taxon>
        <taxon>Arcoidea</taxon>
        <taxon>Arcidae</taxon>
        <taxon>Tegillarca</taxon>
    </lineage>
</organism>
<dbReference type="EMBL" id="JARBDR010000141">
    <property type="protein sequence ID" value="KAJ8320162.1"/>
    <property type="molecule type" value="Genomic_DNA"/>
</dbReference>